<dbReference type="Gene3D" id="1.10.3290.10">
    <property type="entry name" value="Fido-like domain"/>
    <property type="match status" value="1"/>
</dbReference>
<organism evidence="2 3">
    <name type="scientific">Asticcacaulis currens</name>
    <dbReference type="NCBI Taxonomy" id="2984210"/>
    <lineage>
        <taxon>Bacteria</taxon>
        <taxon>Pseudomonadati</taxon>
        <taxon>Pseudomonadota</taxon>
        <taxon>Alphaproteobacteria</taxon>
        <taxon>Caulobacterales</taxon>
        <taxon>Caulobacteraceae</taxon>
        <taxon>Asticcacaulis</taxon>
    </lineage>
</organism>
<accession>A0ABT5IBE9</accession>
<protein>
    <submittedName>
        <fullName evidence="2">Fic family protein</fullName>
    </submittedName>
</protein>
<dbReference type="Pfam" id="PF02661">
    <property type="entry name" value="Fic"/>
    <property type="match status" value="1"/>
</dbReference>
<name>A0ABT5IBE9_9CAUL</name>
<dbReference type="InterPro" id="IPR003812">
    <property type="entry name" value="Fido"/>
</dbReference>
<dbReference type="Proteomes" id="UP001216595">
    <property type="component" value="Unassembled WGS sequence"/>
</dbReference>
<sequence length="269" mass="29982">MRRVLRYQDAYLSVEARAMWADTLKLMALLPALPKTVGNEADWYGRQGAEKTRQLKALTDDELSAYLESPKWDRSAFLRRAPSETFILETLPELAQPLTVERLESWNGKCLGLPAQFVRGFRHFTAPDRNGRSQEFVGPPALRPALQEICSVWNASPEDASIRPLWILVALLNAHPFKDGNGRLARALFNLDLMRSGVLVHGPIPLGALIHATQGNFELAMRRAELTNAWEPLCRAILRLVEFYSSDLAGSQQQTKGRASAETGSTDAS</sequence>
<reference evidence="2 3" key="1">
    <citation type="submission" date="2023-01" db="EMBL/GenBank/DDBJ databases">
        <title>Novel species of the genus Asticcacaulis isolated from rivers.</title>
        <authorList>
            <person name="Lu H."/>
        </authorList>
    </citation>
    <scope>NUCLEOTIDE SEQUENCE [LARGE SCALE GENOMIC DNA]</scope>
    <source>
        <strain evidence="2 3">DXS10W</strain>
    </source>
</reference>
<gene>
    <name evidence="2" type="ORF">PQU94_04080</name>
</gene>
<evidence type="ECO:0000259" key="1">
    <source>
        <dbReference type="PROSITE" id="PS51459"/>
    </source>
</evidence>
<dbReference type="InterPro" id="IPR036597">
    <property type="entry name" value="Fido-like_dom_sf"/>
</dbReference>
<evidence type="ECO:0000313" key="2">
    <source>
        <dbReference type="EMBL" id="MDC7693458.1"/>
    </source>
</evidence>
<evidence type="ECO:0000313" key="3">
    <source>
        <dbReference type="Proteomes" id="UP001216595"/>
    </source>
</evidence>
<dbReference type="EMBL" id="JAQQKW010000002">
    <property type="protein sequence ID" value="MDC7693458.1"/>
    <property type="molecule type" value="Genomic_DNA"/>
</dbReference>
<feature type="domain" description="Fido" evidence="1">
    <location>
        <begin position="98"/>
        <end position="246"/>
    </location>
</feature>
<comment type="caution">
    <text evidence="2">The sequence shown here is derived from an EMBL/GenBank/DDBJ whole genome shotgun (WGS) entry which is preliminary data.</text>
</comment>
<proteinExistence type="predicted"/>
<dbReference type="PROSITE" id="PS51459">
    <property type="entry name" value="FIDO"/>
    <property type="match status" value="1"/>
</dbReference>
<dbReference type="RefSeq" id="WP_272740222.1">
    <property type="nucleotide sequence ID" value="NZ_JAQQKW010000002.1"/>
</dbReference>
<keyword evidence="3" id="KW-1185">Reference proteome</keyword>
<dbReference type="SUPFAM" id="SSF140931">
    <property type="entry name" value="Fic-like"/>
    <property type="match status" value="1"/>
</dbReference>